<feature type="binding site" evidence="9">
    <location>
        <begin position="221"/>
        <end position="222"/>
    </location>
    <ligand>
        <name>2-[(2R,5Z)-2-carboxy-4-methylthiazol-5(2H)-ylidene]ethyl phosphate</name>
        <dbReference type="ChEBI" id="CHEBI:62899"/>
    </ligand>
</feature>
<evidence type="ECO:0000256" key="9">
    <source>
        <dbReference type="HAMAP-Rule" id="MF_00097"/>
    </source>
</evidence>
<comment type="pathway">
    <text evidence="1 9">Cofactor biosynthesis; thiamine diphosphate biosynthesis; thiamine phosphate from 4-amino-2-methyl-5-diphosphomethylpyrimidine and 4-methyl-5-(2-phosphoethyl)-thiazole: step 1/1.</text>
</comment>
<feature type="binding site" evidence="9">
    <location>
        <position position="116"/>
    </location>
    <ligand>
        <name>Mg(2+)</name>
        <dbReference type="ChEBI" id="CHEBI:18420"/>
    </ligand>
</feature>
<comment type="similarity">
    <text evidence="9">Belongs to the thiamine-phosphate synthase family.</text>
</comment>
<dbReference type="InterPro" id="IPR013785">
    <property type="entry name" value="Aldolase_TIM"/>
</dbReference>
<evidence type="ECO:0000256" key="6">
    <source>
        <dbReference type="ARBA" id="ARBA00047334"/>
    </source>
</evidence>
<organism evidence="11 12">
    <name type="scientific">Selenomonas sputigena</name>
    <dbReference type="NCBI Taxonomy" id="69823"/>
    <lineage>
        <taxon>Bacteria</taxon>
        <taxon>Bacillati</taxon>
        <taxon>Bacillota</taxon>
        <taxon>Negativicutes</taxon>
        <taxon>Selenomonadales</taxon>
        <taxon>Selenomonadaceae</taxon>
        <taxon>Selenomonas</taxon>
    </lineage>
</organism>
<feature type="binding site" evidence="9">
    <location>
        <position position="92"/>
    </location>
    <ligand>
        <name>Mg(2+)</name>
        <dbReference type="ChEBI" id="CHEBI:18420"/>
    </ligand>
</feature>
<feature type="binding site" evidence="9">
    <location>
        <position position="166"/>
    </location>
    <ligand>
        <name>4-amino-2-methyl-5-(diphosphooxymethyl)pyrimidine</name>
        <dbReference type="ChEBI" id="CHEBI:57841"/>
    </ligand>
</feature>
<evidence type="ECO:0000256" key="3">
    <source>
        <dbReference type="ARBA" id="ARBA00022723"/>
    </source>
</evidence>
<name>A0ABV3X4W9_9FIRM</name>
<sequence>MNWDAAGSHAGGQGAGRREALDVSAYLVVGPDDTRGRSAASVVAAAVRAGFTAVQLRAKRQEAREQLALLAAMARAIGEAGGAGRVALLVDDRLDVALAARAMGLPVAGVHVGQKDVPAHICRQFLGREAVVGLSAHPADLPHLAAEDIEAADYIGTGPLYRTASKPDAGFDADGRFEARSLGEIAAFTKAAPRPVIVGGGLRAADLPAVRRTGAAGFFTISAVAGAEEPEKAARAMLAAWNEAEGAGI</sequence>
<reference evidence="11 12" key="1">
    <citation type="submission" date="2023-04" db="EMBL/GenBank/DDBJ databases">
        <title>Genome Sequence of Selenomonas sputigena ATCC 33150.</title>
        <authorList>
            <person name="Miller D.P."/>
            <person name="Anvari S."/>
            <person name="Polson S.W."/>
            <person name="Macdonald M."/>
            <person name="Mcdowell J.V."/>
        </authorList>
    </citation>
    <scope>NUCLEOTIDE SEQUENCE [LARGE SCALE GENOMIC DNA]</scope>
    <source>
        <strain evidence="11 12">ATCC 33150</strain>
    </source>
</reference>
<keyword evidence="12" id="KW-1185">Reference proteome</keyword>
<evidence type="ECO:0000313" key="12">
    <source>
        <dbReference type="Proteomes" id="UP001559623"/>
    </source>
</evidence>
<comment type="function">
    <text evidence="9">Condenses 4-methyl-5-(beta-hydroxyethyl)thiazole monophosphate (THZ-P) and 2-methyl-4-amino-5-hydroxymethyl pyrimidine pyrophosphate (HMP-PP) to form thiamine monophosphate (TMP).</text>
</comment>
<dbReference type="InterPro" id="IPR022998">
    <property type="entry name" value="ThiamineP_synth_TenI"/>
</dbReference>
<keyword evidence="5 9" id="KW-0784">Thiamine biosynthesis</keyword>
<dbReference type="PANTHER" id="PTHR20857">
    <property type="entry name" value="THIAMINE-PHOSPHATE PYROPHOSPHORYLASE"/>
    <property type="match status" value="1"/>
</dbReference>
<feature type="binding site" evidence="9">
    <location>
        <position position="91"/>
    </location>
    <ligand>
        <name>4-amino-2-methyl-5-(diphosphooxymethyl)pyrimidine</name>
        <dbReference type="ChEBI" id="CHEBI:57841"/>
    </ligand>
</feature>
<comment type="catalytic activity">
    <reaction evidence="7 9">
        <text>2-(2-carboxy-4-methylthiazol-5-yl)ethyl phosphate + 4-amino-2-methyl-5-(diphosphooxymethyl)pyrimidine + 2 H(+) = thiamine phosphate + CO2 + diphosphate</text>
        <dbReference type="Rhea" id="RHEA:47848"/>
        <dbReference type="ChEBI" id="CHEBI:15378"/>
        <dbReference type="ChEBI" id="CHEBI:16526"/>
        <dbReference type="ChEBI" id="CHEBI:33019"/>
        <dbReference type="ChEBI" id="CHEBI:37575"/>
        <dbReference type="ChEBI" id="CHEBI:57841"/>
        <dbReference type="ChEBI" id="CHEBI:62890"/>
        <dbReference type="EC" id="2.5.1.3"/>
    </reaction>
</comment>
<dbReference type="EMBL" id="JARVLH010000003">
    <property type="protein sequence ID" value="MEX5285228.1"/>
    <property type="molecule type" value="Genomic_DNA"/>
</dbReference>
<evidence type="ECO:0000256" key="8">
    <source>
        <dbReference type="ARBA" id="ARBA00047883"/>
    </source>
</evidence>
<dbReference type="PANTHER" id="PTHR20857:SF15">
    <property type="entry name" value="THIAMINE-PHOSPHATE SYNTHASE"/>
    <property type="match status" value="1"/>
</dbReference>
<dbReference type="RefSeq" id="WP_368846954.1">
    <property type="nucleotide sequence ID" value="NZ_CP194411.1"/>
</dbReference>
<dbReference type="InterPro" id="IPR036206">
    <property type="entry name" value="ThiamineP_synth_sf"/>
</dbReference>
<evidence type="ECO:0000256" key="7">
    <source>
        <dbReference type="ARBA" id="ARBA00047851"/>
    </source>
</evidence>
<keyword evidence="3 9" id="KW-0479">Metal-binding</keyword>
<comment type="catalytic activity">
    <reaction evidence="8 9">
        <text>2-[(2R,5Z)-2-carboxy-4-methylthiazol-5(2H)-ylidene]ethyl phosphate + 4-amino-2-methyl-5-(diphosphooxymethyl)pyrimidine + 2 H(+) = thiamine phosphate + CO2 + diphosphate</text>
        <dbReference type="Rhea" id="RHEA:47844"/>
        <dbReference type="ChEBI" id="CHEBI:15378"/>
        <dbReference type="ChEBI" id="CHEBI:16526"/>
        <dbReference type="ChEBI" id="CHEBI:33019"/>
        <dbReference type="ChEBI" id="CHEBI:37575"/>
        <dbReference type="ChEBI" id="CHEBI:57841"/>
        <dbReference type="ChEBI" id="CHEBI:62899"/>
        <dbReference type="EC" id="2.5.1.3"/>
    </reaction>
</comment>
<proteinExistence type="inferred from homology"/>
<dbReference type="CDD" id="cd00564">
    <property type="entry name" value="TMP_TenI"/>
    <property type="match status" value="1"/>
</dbReference>
<dbReference type="EC" id="2.5.1.3" evidence="9"/>
<feature type="binding site" evidence="9">
    <location>
        <begin position="55"/>
        <end position="59"/>
    </location>
    <ligand>
        <name>4-amino-2-methyl-5-(diphosphooxymethyl)pyrimidine</name>
        <dbReference type="ChEBI" id="CHEBI:57841"/>
    </ligand>
</feature>
<keyword evidence="4 9" id="KW-0460">Magnesium</keyword>
<evidence type="ECO:0000256" key="4">
    <source>
        <dbReference type="ARBA" id="ARBA00022842"/>
    </source>
</evidence>
<dbReference type="Proteomes" id="UP001559623">
    <property type="component" value="Unassembled WGS sequence"/>
</dbReference>
<keyword evidence="2 9" id="KW-0808">Transferase</keyword>
<dbReference type="InterPro" id="IPR034291">
    <property type="entry name" value="TMP_synthase"/>
</dbReference>
<comment type="caution">
    <text evidence="11">The sequence shown here is derived from an EMBL/GenBank/DDBJ whole genome shotgun (WGS) entry which is preliminary data.</text>
</comment>
<comment type="cofactor">
    <cofactor evidence="9">
        <name>Mg(2+)</name>
        <dbReference type="ChEBI" id="CHEBI:18420"/>
    </cofactor>
    <text evidence="9">Binds 1 Mg(2+) ion per subunit.</text>
</comment>
<feature type="domain" description="Thiamine phosphate synthase/TenI" evidence="10">
    <location>
        <begin position="26"/>
        <end position="224"/>
    </location>
</feature>
<dbReference type="Pfam" id="PF02581">
    <property type="entry name" value="TMP-TENI"/>
    <property type="match status" value="1"/>
</dbReference>
<dbReference type="HAMAP" id="MF_00097">
    <property type="entry name" value="TMP_synthase"/>
    <property type="match status" value="1"/>
</dbReference>
<feature type="binding site" evidence="9">
    <location>
        <begin position="163"/>
        <end position="165"/>
    </location>
    <ligand>
        <name>2-[(2R,5Z)-2-carboxy-4-methylthiazol-5(2H)-ylidene]ethyl phosphate</name>
        <dbReference type="ChEBI" id="CHEBI:62899"/>
    </ligand>
</feature>
<evidence type="ECO:0000313" key="11">
    <source>
        <dbReference type="EMBL" id="MEX5285228.1"/>
    </source>
</evidence>
<dbReference type="Gene3D" id="3.20.20.70">
    <property type="entry name" value="Aldolase class I"/>
    <property type="match status" value="1"/>
</dbReference>
<dbReference type="SUPFAM" id="SSF51391">
    <property type="entry name" value="Thiamin phosphate synthase"/>
    <property type="match status" value="1"/>
</dbReference>
<evidence type="ECO:0000259" key="10">
    <source>
        <dbReference type="Pfam" id="PF02581"/>
    </source>
</evidence>
<gene>
    <name evidence="9" type="primary">thiE</name>
    <name evidence="11" type="ORF">QCO44_06185</name>
</gene>
<accession>A0ABV3X4W9</accession>
<evidence type="ECO:0000256" key="1">
    <source>
        <dbReference type="ARBA" id="ARBA00005165"/>
    </source>
</evidence>
<comment type="catalytic activity">
    <reaction evidence="6 9">
        <text>4-methyl-5-(2-phosphooxyethyl)-thiazole + 4-amino-2-methyl-5-(diphosphooxymethyl)pyrimidine + H(+) = thiamine phosphate + diphosphate</text>
        <dbReference type="Rhea" id="RHEA:22328"/>
        <dbReference type="ChEBI" id="CHEBI:15378"/>
        <dbReference type="ChEBI" id="CHEBI:33019"/>
        <dbReference type="ChEBI" id="CHEBI:37575"/>
        <dbReference type="ChEBI" id="CHEBI:57841"/>
        <dbReference type="ChEBI" id="CHEBI:58296"/>
        <dbReference type="EC" id="2.5.1.3"/>
    </reaction>
</comment>
<feature type="binding site" evidence="9">
    <location>
        <position position="135"/>
    </location>
    <ligand>
        <name>4-amino-2-methyl-5-(diphosphooxymethyl)pyrimidine</name>
        <dbReference type="ChEBI" id="CHEBI:57841"/>
    </ligand>
</feature>
<evidence type="ECO:0000256" key="5">
    <source>
        <dbReference type="ARBA" id="ARBA00022977"/>
    </source>
</evidence>
<evidence type="ECO:0000256" key="2">
    <source>
        <dbReference type="ARBA" id="ARBA00022679"/>
    </source>
</evidence>
<feature type="binding site" evidence="9">
    <location>
        <position position="201"/>
    </location>
    <ligand>
        <name>2-[(2R,5Z)-2-carboxy-4-methylthiazol-5(2H)-ylidene]ethyl phosphate</name>
        <dbReference type="ChEBI" id="CHEBI:62899"/>
    </ligand>
</feature>
<protein>
    <recommendedName>
        <fullName evidence="9">Thiamine-phosphate synthase</fullName>
        <shortName evidence="9">TP synthase</shortName>
        <shortName evidence="9">TPS</shortName>
        <ecNumber evidence="9">2.5.1.3</ecNumber>
    </recommendedName>
    <alternativeName>
        <fullName evidence="9">Thiamine-phosphate pyrophosphorylase</fullName>
        <shortName evidence="9">TMP pyrophosphorylase</shortName>
        <shortName evidence="9">TMP-PPase</shortName>
    </alternativeName>
</protein>